<protein>
    <submittedName>
        <fullName evidence="3">Uncharacterized protein</fullName>
    </submittedName>
</protein>
<accession>A0A498KM89</accession>
<dbReference type="CDD" id="cd03784">
    <property type="entry name" value="GT1_Gtf-like"/>
    <property type="match status" value="1"/>
</dbReference>
<dbReference type="EMBL" id="RDQH01000327">
    <property type="protein sequence ID" value="RXI08878.1"/>
    <property type="molecule type" value="Genomic_DNA"/>
</dbReference>
<comment type="similarity">
    <text evidence="1">Belongs to the UDP-glycosyltransferase family.</text>
</comment>
<reference evidence="3 4" key="1">
    <citation type="submission" date="2018-10" db="EMBL/GenBank/DDBJ databases">
        <title>A high-quality apple genome assembly.</title>
        <authorList>
            <person name="Hu J."/>
        </authorList>
    </citation>
    <scope>NUCLEOTIDE SEQUENCE [LARGE SCALE GENOMIC DNA]</scope>
    <source>
        <strain evidence="4">cv. HFTH1</strain>
        <tissue evidence="3">Young leaf</tissue>
    </source>
</reference>
<dbReference type="GO" id="GO:0080044">
    <property type="term" value="F:quercetin 7-O-glucosyltransferase activity"/>
    <property type="evidence" value="ECO:0007669"/>
    <property type="project" value="TreeGrafter"/>
</dbReference>
<dbReference type="SUPFAM" id="SSF53756">
    <property type="entry name" value="UDP-Glycosyltransferase/glycogen phosphorylase"/>
    <property type="match status" value="2"/>
</dbReference>
<name>A0A498KM89_MALDO</name>
<dbReference type="STRING" id="3750.A0A498KM89"/>
<dbReference type="GO" id="GO:0080043">
    <property type="term" value="F:quercetin 3-O-glucosyltransferase activity"/>
    <property type="evidence" value="ECO:0007669"/>
    <property type="project" value="TreeGrafter"/>
</dbReference>
<comment type="caution">
    <text evidence="3">The sequence shown here is derived from an EMBL/GenBank/DDBJ whole genome shotgun (WGS) entry which is preliminary data.</text>
</comment>
<keyword evidence="4" id="KW-1185">Reference proteome</keyword>
<proteinExistence type="inferred from homology"/>
<dbReference type="FunFam" id="3.40.50.2000:FF:000120">
    <property type="entry name" value="UDP-glycosyltransferase 76C1"/>
    <property type="match status" value="1"/>
</dbReference>
<dbReference type="AlphaFoldDB" id="A0A498KM89"/>
<evidence type="ECO:0000313" key="3">
    <source>
        <dbReference type="EMBL" id="RXI08878.1"/>
    </source>
</evidence>
<dbReference type="PANTHER" id="PTHR11926">
    <property type="entry name" value="GLUCOSYL/GLUCURONOSYL TRANSFERASES"/>
    <property type="match status" value="1"/>
</dbReference>
<dbReference type="InterPro" id="IPR002213">
    <property type="entry name" value="UDP_glucos_trans"/>
</dbReference>
<evidence type="ECO:0000313" key="4">
    <source>
        <dbReference type="Proteomes" id="UP000290289"/>
    </source>
</evidence>
<evidence type="ECO:0000256" key="2">
    <source>
        <dbReference type="ARBA" id="ARBA00022679"/>
    </source>
</evidence>
<dbReference type="Gene3D" id="3.40.50.2000">
    <property type="entry name" value="Glycogen Phosphorylase B"/>
    <property type="match status" value="3"/>
</dbReference>
<sequence length="593" mass="66581">MEQSKGRRVILFPLPFQSPTNSMLELADVLHPKGFSITIIYTRFNSLNPSTLNPNFTHHSIPVDLSETEVTTKDVNVILSCLNDPVACLISDTYFHFTRSLAESFKLPRIMLETVCATTLVVYAAFPLLKEKGYFPIQDSRLKELVTELSPTKVKDLPTNPNCDPEKLYQLVVDVANELKSSYGLILNTFEDLEGHALATIRQEHLPNVPIFPVGPFHKCCLTFIDTRPELHFMAEHSSANSGQSFLLVVRPRLIQESDWLKVLPNEAYIVKWTPQKEVLAHLVVGAFSTHNGWNSTLESISEGIPMICTPFFGEQMVNARNVRDFTSHIKLSKRKHCRLKMEQSKGRRVILFPMPFQGHINPMLELANILHSKGFSIAIIYTNFNSLNPSTLNPNFTYHSIPVDLTENEASIKDPTLRLSILNAKCVEPFRECLSGLLSDDVNSEDPVACLISDPLFDFTRSVAESFKLPRIVLRTGGAASFAVYAAFPLLKEKGYLPIPDSRLEELVTELSPIKVKDLPAAMPNCDPEDFYQVITNMANEPKASHGLIFNTFDDLEGQALATIRQEYYPNIPIFSLGKRPEGNKSFIIVNG</sequence>
<keyword evidence="2" id="KW-0808">Transferase</keyword>
<dbReference type="Pfam" id="PF00201">
    <property type="entry name" value="UDPGT"/>
    <property type="match status" value="1"/>
</dbReference>
<organism evidence="3 4">
    <name type="scientific">Malus domestica</name>
    <name type="common">Apple</name>
    <name type="synonym">Pyrus malus</name>
    <dbReference type="NCBI Taxonomy" id="3750"/>
    <lineage>
        <taxon>Eukaryota</taxon>
        <taxon>Viridiplantae</taxon>
        <taxon>Streptophyta</taxon>
        <taxon>Embryophyta</taxon>
        <taxon>Tracheophyta</taxon>
        <taxon>Spermatophyta</taxon>
        <taxon>Magnoliopsida</taxon>
        <taxon>eudicotyledons</taxon>
        <taxon>Gunneridae</taxon>
        <taxon>Pentapetalae</taxon>
        <taxon>rosids</taxon>
        <taxon>fabids</taxon>
        <taxon>Rosales</taxon>
        <taxon>Rosaceae</taxon>
        <taxon>Amygdaloideae</taxon>
        <taxon>Maleae</taxon>
        <taxon>Malus</taxon>
    </lineage>
</organism>
<evidence type="ECO:0000256" key="1">
    <source>
        <dbReference type="ARBA" id="ARBA00009995"/>
    </source>
</evidence>
<dbReference type="PANTHER" id="PTHR11926:SF1374">
    <property type="entry name" value="UDP-GLYCOSYLTRANSFERASE 76F1-RELATED"/>
    <property type="match status" value="1"/>
</dbReference>
<gene>
    <name evidence="3" type="ORF">DVH24_023022</name>
</gene>
<dbReference type="Proteomes" id="UP000290289">
    <property type="component" value="Chromosome 1"/>
</dbReference>